<evidence type="ECO:0000256" key="4">
    <source>
        <dbReference type="ARBA" id="ARBA00022741"/>
    </source>
</evidence>
<keyword evidence="1" id="KW-0813">Transport</keyword>
<dbReference type="RefSeq" id="WP_215237266.1">
    <property type="nucleotide sequence ID" value="NZ_CAJRAF010000001.1"/>
</dbReference>
<evidence type="ECO:0000313" key="11">
    <source>
        <dbReference type="Proteomes" id="UP000680038"/>
    </source>
</evidence>
<keyword evidence="5 10" id="KW-0067">ATP-binding</keyword>
<sequence length="301" mass="33160">MSDRPLEIHIRHALLGAGGKMPMDLSLRVDKGAILALTGPSGVGKTTLLKQIAGLIQPETGKITFGKNVWFDSSAQINIPAQQRKTGFVFQDYALFPHLTVQNNLLFALPKGNDNKIVGEILESIDLSTLADRKPSQLSGGQQQRVAIARALVSKPDLLLLDEPMSALDTGFRKTVQDILADFHRKYQFTMIMVTHNIGDIFRIADQVAVMDQGRITRCGTPKEVYLNENTEEEEGLILYGEVVSCSILQDHVLVSAMIQDKIRALKLPLHMQKQLQPGIAFALPYTALPGQIRIITPGTE</sequence>
<keyword evidence="8" id="KW-0472">Membrane</keyword>
<name>A0A916J7K8_9BACT</name>
<dbReference type="InterPro" id="IPR015853">
    <property type="entry name" value="ABC_transpr_FbpC"/>
</dbReference>
<dbReference type="CDD" id="cd03259">
    <property type="entry name" value="ABC_Carb_Solutes_like"/>
    <property type="match status" value="1"/>
</dbReference>
<dbReference type="SMART" id="SM00382">
    <property type="entry name" value="AAA"/>
    <property type="match status" value="1"/>
</dbReference>
<dbReference type="GO" id="GO:0005524">
    <property type="term" value="F:ATP binding"/>
    <property type="evidence" value="ECO:0007669"/>
    <property type="project" value="UniProtKB-KW"/>
</dbReference>
<dbReference type="AlphaFoldDB" id="A0A916J7K8"/>
<keyword evidence="2" id="KW-1003">Cell membrane</keyword>
<evidence type="ECO:0000313" key="10">
    <source>
        <dbReference type="EMBL" id="CAG4990366.1"/>
    </source>
</evidence>
<comment type="caution">
    <text evidence="10">The sequence shown here is derived from an EMBL/GenBank/DDBJ whole genome shotgun (WGS) entry which is preliminary data.</text>
</comment>
<dbReference type="PANTHER" id="PTHR42781">
    <property type="entry name" value="SPERMIDINE/PUTRESCINE IMPORT ATP-BINDING PROTEIN POTA"/>
    <property type="match status" value="1"/>
</dbReference>
<dbReference type="GO" id="GO:0016887">
    <property type="term" value="F:ATP hydrolysis activity"/>
    <property type="evidence" value="ECO:0007669"/>
    <property type="project" value="InterPro"/>
</dbReference>
<keyword evidence="11" id="KW-1185">Reference proteome</keyword>
<dbReference type="GO" id="GO:0015408">
    <property type="term" value="F:ABC-type ferric iron transporter activity"/>
    <property type="evidence" value="ECO:0007669"/>
    <property type="project" value="InterPro"/>
</dbReference>
<dbReference type="InterPro" id="IPR050093">
    <property type="entry name" value="ABC_SmlMolc_Importer"/>
</dbReference>
<dbReference type="GO" id="GO:0016020">
    <property type="term" value="C:membrane"/>
    <property type="evidence" value="ECO:0007669"/>
    <property type="project" value="InterPro"/>
</dbReference>
<dbReference type="InterPro" id="IPR027417">
    <property type="entry name" value="P-loop_NTPase"/>
</dbReference>
<dbReference type="Gene3D" id="3.40.50.300">
    <property type="entry name" value="P-loop containing nucleotide triphosphate hydrolases"/>
    <property type="match status" value="1"/>
</dbReference>
<evidence type="ECO:0000256" key="3">
    <source>
        <dbReference type="ARBA" id="ARBA00022496"/>
    </source>
</evidence>
<dbReference type="SUPFAM" id="SSF52540">
    <property type="entry name" value="P-loop containing nucleoside triphosphate hydrolases"/>
    <property type="match status" value="1"/>
</dbReference>
<keyword evidence="6" id="KW-0408">Iron</keyword>
<dbReference type="InterPro" id="IPR017871">
    <property type="entry name" value="ABC_transporter-like_CS"/>
</dbReference>
<keyword evidence="4" id="KW-0547">Nucleotide-binding</keyword>
<evidence type="ECO:0000256" key="8">
    <source>
        <dbReference type="ARBA" id="ARBA00023136"/>
    </source>
</evidence>
<evidence type="ECO:0000256" key="7">
    <source>
        <dbReference type="ARBA" id="ARBA00023065"/>
    </source>
</evidence>
<feature type="domain" description="ABC transporter" evidence="9">
    <location>
        <begin position="3"/>
        <end position="238"/>
    </location>
</feature>
<dbReference type="Pfam" id="PF00005">
    <property type="entry name" value="ABC_tran"/>
    <property type="match status" value="1"/>
</dbReference>
<organism evidence="10 11">
    <name type="scientific">Dyadobacter helix</name>
    <dbReference type="NCBI Taxonomy" id="2822344"/>
    <lineage>
        <taxon>Bacteria</taxon>
        <taxon>Pseudomonadati</taxon>
        <taxon>Bacteroidota</taxon>
        <taxon>Cytophagia</taxon>
        <taxon>Cytophagales</taxon>
        <taxon>Spirosomataceae</taxon>
        <taxon>Dyadobacter</taxon>
    </lineage>
</organism>
<keyword evidence="3" id="KW-0410">Iron transport</keyword>
<dbReference type="InterPro" id="IPR003593">
    <property type="entry name" value="AAA+_ATPase"/>
</dbReference>
<evidence type="ECO:0000256" key="1">
    <source>
        <dbReference type="ARBA" id="ARBA00022448"/>
    </source>
</evidence>
<evidence type="ECO:0000256" key="6">
    <source>
        <dbReference type="ARBA" id="ARBA00023004"/>
    </source>
</evidence>
<dbReference type="PROSITE" id="PS00211">
    <property type="entry name" value="ABC_TRANSPORTER_1"/>
    <property type="match status" value="1"/>
</dbReference>
<dbReference type="PROSITE" id="PS50893">
    <property type="entry name" value="ABC_TRANSPORTER_2"/>
    <property type="match status" value="1"/>
</dbReference>
<dbReference type="InterPro" id="IPR003439">
    <property type="entry name" value="ABC_transporter-like_ATP-bd"/>
</dbReference>
<proteinExistence type="predicted"/>
<dbReference type="Proteomes" id="UP000680038">
    <property type="component" value="Unassembled WGS sequence"/>
</dbReference>
<evidence type="ECO:0000256" key="5">
    <source>
        <dbReference type="ARBA" id="ARBA00022840"/>
    </source>
</evidence>
<dbReference type="EMBL" id="CAJRAF010000001">
    <property type="protein sequence ID" value="CAG4990366.1"/>
    <property type="molecule type" value="Genomic_DNA"/>
</dbReference>
<dbReference type="PANTHER" id="PTHR42781:SF4">
    <property type="entry name" value="SPERMIDINE_PUTRESCINE IMPORT ATP-BINDING PROTEIN POTA"/>
    <property type="match status" value="1"/>
</dbReference>
<protein>
    <submittedName>
        <fullName evidence="10">Vitamin B12 import ATP-binding protein BtuD</fullName>
    </submittedName>
</protein>
<evidence type="ECO:0000259" key="9">
    <source>
        <dbReference type="PROSITE" id="PS50893"/>
    </source>
</evidence>
<gene>
    <name evidence="10" type="primary">btuD_1</name>
    <name evidence="10" type="ORF">DYBT9275_00512</name>
</gene>
<reference evidence="10" key="1">
    <citation type="submission" date="2021-04" db="EMBL/GenBank/DDBJ databases">
        <authorList>
            <person name="Rodrigo-Torres L."/>
            <person name="Arahal R. D."/>
            <person name="Lucena T."/>
        </authorList>
    </citation>
    <scope>NUCLEOTIDE SEQUENCE</scope>
    <source>
        <strain evidence="10">CECT 9275</strain>
    </source>
</reference>
<accession>A0A916J7K8</accession>
<keyword evidence="7" id="KW-0406">Ion transport</keyword>
<evidence type="ECO:0000256" key="2">
    <source>
        <dbReference type="ARBA" id="ARBA00022475"/>
    </source>
</evidence>